<dbReference type="PANTHER" id="PTHR43763:SF6">
    <property type="entry name" value="XAA-PRO AMINOPEPTIDASE 1"/>
    <property type="match status" value="1"/>
</dbReference>
<protein>
    <recommendedName>
        <fullName evidence="5">Xaa-Pro aminopeptidase</fullName>
        <ecNumber evidence="5">3.4.11.9</ecNumber>
    </recommendedName>
</protein>
<evidence type="ECO:0000313" key="17">
    <source>
        <dbReference type="Proteomes" id="UP000095038"/>
    </source>
</evidence>
<keyword evidence="7" id="KW-0963">Cytoplasm</keyword>
<dbReference type="EC" id="3.4.11.9" evidence="5"/>
<dbReference type="SUPFAM" id="SSF55920">
    <property type="entry name" value="Creatinase/aminopeptidase"/>
    <property type="match status" value="1"/>
</dbReference>
<keyword evidence="10" id="KW-0378">Hydrolase</keyword>
<evidence type="ECO:0000256" key="12">
    <source>
        <dbReference type="RuleBase" id="RU000590"/>
    </source>
</evidence>
<dbReference type="PANTHER" id="PTHR43763">
    <property type="entry name" value="XAA-PRO AMINOPEPTIDASE 1"/>
    <property type="match status" value="1"/>
</dbReference>
<dbReference type="Pfam" id="PF01321">
    <property type="entry name" value="Creatinase_N"/>
    <property type="match status" value="1"/>
</dbReference>
<dbReference type="GO" id="GO:0006508">
    <property type="term" value="P:proteolysis"/>
    <property type="evidence" value="ECO:0007669"/>
    <property type="project" value="UniProtKB-KW"/>
</dbReference>
<dbReference type="Gene3D" id="3.90.230.10">
    <property type="entry name" value="Creatinase/methionine aminopeptidase superfamily"/>
    <property type="match status" value="1"/>
</dbReference>
<dbReference type="InterPro" id="IPR000587">
    <property type="entry name" value="Creatinase_N"/>
</dbReference>
<dbReference type="Gene3D" id="3.40.350.10">
    <property type="entry name" value="Creatinase/prolidase N-terminal domain"/>
    <property type="match status" value="2"/>
</dbReference>
<evidence type="ECO:0000313" key="16">
    <source>
        <dbReference type="EMBL" id="ODV61084.1"/>
    </source>
</evidence>
<evidence type="ECO:0000256" key="9">
    <source>
        <dbReference type="ARBA" id="ARBA00022723"/>
    </source>
</evidence>
<gene>
    <name evidence="16" type="ORF">ASCRUDRAFT_70308</name>
</gene>
<evidence type="ECO:0000256" key="3">
    <source>
        <dbReference type="ARBA" id="ARBA00004496"/>
    </source>
</evidence>
<dbReference type="GO" id="GO:0070006">
    <property type="term" value="F:metalloaminopeptidase activity"/>
    <property type="evidence" value="ECO:0007669"/>
    <property type="project" value="InterPro"/>
</dbReference>
<dbReference type="Pfam" id="PF00557">
    <property type="entry name" value="Peptidase_M24"/>
    <property type="match status" value="1"/>
</dbReference>
<organism evidence="16 17">
    <name type="scientific">Ascoidea rubescens DSM 1968</name>
    <dbReference type="NCBI Taxonomy" id="1344418"/>
    <lineage>
        <taxon>Eukaryota</taxon>
        <taxon>Fungi</taxon>
        <taxon>Dikarya</taxon>
        <taxon>Ascomycota</taxon>
        <taxon>Saccharomycotina</taxon>
        <taxon>Saccharomycetes</taxon>
        <taxon>Ascoideaceae</taxon>
        <taxon>Ascoidea</taxon>
    </lineage>
</organism>
<dbReference type="Pfam" id="PF16189">
    <property type="entry name" value="Creatinase_N_2"/>
    <property type="match status" value="1"/>
</dbReference>
<evidence type="ECO:0000256" key="1">
    <source>
        <dbReference type="ARBA" id="ARBA00001424"/>
    </source>
</evidence>
<comment type="catalytic activity">
    <reaction evidence="1">
        <text>Release of any N-terminal amino acid, including proline, that is linked to proline, even from a dipeptide or tripeptide.</text>
        <dbReference type="EC" id="3.4.11.9"/>
    </reaction>
</comment>
<evidence type="ECO:0000256" key="5">
    <source>
        <dbReference type="ARBA" id="ARBA00012574"/>
    </source>
</evidence>
<evidence type="ECO:0000256" key="7">
    <source>
        <dbReference type="ARBA" id="ARBA00022490"/>
    </source>
</evidence>
<dbReference type="InterPro" id="IPR036005">
    <property type="entry name" value="Creatinase/aminopeptidase-like"/>
</dbReference>
<dbReference type="PROSITE" id="PS00491">
    <property type="entry name" value="PROLINE_PEPTIDASE"/>
    <property type="match status" value="1"/>
</dbReference>
<dbReference type="FunFam" id="3.90.230.10:FF:000007">
    <property type="entry name" value="Xaa-Pro aminopeptidase P"/>
    <property type="match status" value="1"/>
</dbReference>
<dbReference type="InParanoid" id="A0A1D2VHF4"/>
<accession>A0A1D2VHF4</accession>
<feature type="domain" description="Creatinase N-terminal" evidence="14">
    <location>
        <begin position="92"/>
        <end position="234"/>
    </location>
</feature>
<dbReference type="InterPro" id="IPR029149">
    <property type="entry name" value="Creatin/AminoP/Spt16_N"/>
</dbReference>
<name>A0A1D2VHF4_9ASCO</name>
<sequence>MIATNTHINRSSVSRKFCSNCTCSPGLLSRQHRKNFLTKQISLSRSASSYSIKTPLLSRNNSTISLCQQQQQSSSMDHHLLSNQKEINTSKRLLSLRNEMKSHDLAIYIVPSEDEHQSEYVSSADQRRSFISGFTGSAGIAIITRDLLSMNETPSGLAALCTDGRYYIQANNELDFNWKLLKTDNQNNQSWELWTIKNAIQSSLDTYKEVNIGIDPKLFTFDRYDSFKKLIQNEVSKKLPETPKINLVPITENLIDKIWPEFEKKPIRLTSNFIKLNENISGKSTLDKIDQLKKTLKNDFNSSYFVITALDEIAWLLNLRASDIPYNPVFFSYMIITENSHYLYCDIDQRIPKNDKSNENILNYLNNDCQIITKPYNQFWSDLSTISEEISKNNSNNKFLIPNSSSWELVRNLKSDYLKIQSPIELLKSVKNKTEILGLKTAHKKDAIALIKFFSWLEDQLINKEKLLTEYDAAVKQKKFRKEMKNFIDLSFETISSTGKNASIIHYAPSEFDSLTIDPSKIYLNDSGAQFLEGTTDITRTIHFSNPSQEEIDNYTLVLKGNISLENIIFPEGTNGVQLDVLARQFLWAQGLDYQHGTGHGIGSFLNVHEGPVGVGYRPYYARFPLEVGNYISNEPGYYKDNEYGIRIENDMIVIKADDINKGLENNKKFLKFENVCLVPYCKKLINVKLLTEKEIEVINKRHNLIFKEVSHYLESNSIALNWLKIQCAPLKKK</sequence>
<keyword evidence="9 12" id="KW-0479">Metal-binding</keyword>
<evidence type="ECO:0000259" key="13">
    <source>
        <dbReference type="Pfam" id="PF00557"/>
    </source>
</evidence>
<dbReference type="GO" id="GO:0071281">
    <property type="term" value="P:cellular response to iron ion"/>
    <property type="evidence" value="ECO:0007669"/>
    <property type="project" value="EnsemblFungi"/>
</dbReference>
<dbReference type="STRING" id="1344418.A0A1D2VHF4"/>
<dbReference type="InterPro" id="IPR032416">
    <property type="entry name" value="Peptidase_M24_C"/>
</dbReference>
<dbReference type="EMBL" id="KV454480">
    <property type="protein sequence ID" value="ODV61084.1"/>
    <property type="molecule type" value="Genomic_DNA"/>
</dbReference>
<comment type="subcellular location">
    <subcellularLocation>
        <location evidence="3">Cytoplasm</location>
    </subcellularLocation>
</comment>
<dbReference type="GO" id="GO:0000122">
    <property type="term" value="P:negative regulation of transcription by RNA polymerase II"/>
    <property type="evidence" value="ECO:0007669"/>
    <property type="project" value="EnsemblFungi"/>
</dbReference>
<dbReference type="FunCoup" id="A0A1D2VHF4">
    <property type="interactions" value="380"/>
</dbReference>
<comment type="cofactor">
    <cofactor evidence="2">
        <name>Mn(2+)</name>
        <dbReference type="ChEBI" id="CHEBI:29035"/>
    </cofactor>
</comment>
<reference evidence="17" key="1">
    <citation type="submission" date="2016-05" db="EMBL/GenBank/DDBJ databases">
        <title>Comparative genomics of biotechnologically important yeasts.</title>
        <authorList>
            <consortium name="DOE Joint Genome Institute"/>
            <person name="Riley R."/>
            <person name="Haridas S."/>
            <person name="Wolfe K.H."/>
            <person name="Lopes M.R."/>
            <person name="Hittinger C.T."/>
            <person name="Goker M."/>
            <person name="Salamov A."/>
            <person name="Wisecaver J."/>
            <person name="Long T.M."/>
            <person name="Aerts A.L."/>
            <person name="Barry K."/>
            <person name="Choi C."/>
            <person name="Clum A."/>
            <person name="Coughlan A.Y."/>
            <person name="Deshpande S."/>
            <person name="Douglass A.P."/>
            <person name="Hanson S.J."/>
            <person name="Klenk H.-P."/>
            <person name="Labutti K."/>
            <person name="Lapidus A."/>
            <person name="Lindquist E."/>
            <person name="Lipzen A."/>
            <person name="Meier-Kolthoff J.P."/>
            <person name="Ohm R.A."/>
            <person name="Otillar R.P."/>
            <person name="Pangilinan J."/>
            <person name="Peng Y."/>
            <person name="Rokas A."/>
            <person name="Rosa C.A."/>
            <person name="Scheuner C."/>
            <person name="Sibirny A.A."/>
            <person name="Slot J.C."/>
            <person name="Stielow J.B."/>
            <person name="Sun H."/>
            <person name="Kurtzman C.P."/>
            <person name="Blackwell M."/>
            <person name="Grigoriev I.V."/>
            <person name="Jeffries T.W."/>
        </authorList>
    </citation>
    <scope>NUCLEOTIDE SEQUENCE [LARGE SCALE GENOMIC DNA]</scope>
    <source>
        <strain evidence="17">DSM 1968</strain>
    </source>
</reference>
<evidence type="ECO:0000256" key="10">
    <source>
        <dbReference type="ARBA" id="ARBA00022801"/>
    </source>
</evidence>
<feature type="domain" description="Peptidase M24" evidence="13">
    <location>
        <begin position="439"/>
        <end position="654"/>
    </location>
</feature>
<evidence type="ECO:0000256" key="2">
    <source>
        <dbReference type="ARBA" id="ARBA00001936"/>
    </source>
</evidence>
<feature type="domain" description="Peptidase M24 C-terminal" evidence="15">
    <location>
        <begin position="669"/>
        <end position="731"/>
    </location>
</feature>
<evidence type="ECO:0000256" key="6">
    <source>
        <dbReference type="ARBA" id="ARBA00022438"/>
    </source>
</evidence>
<dbReference type="FunFam" id="3.40.350.10:FF:000015">
    <property type="entry name" value="Xaa-Pro aminopeptidase app-1"/>
    <property type="match status" value="1"/>
</dbReference>
<dbReference type="Proteomes" id="UP000095038">
    <property type="component" value="Unassembled WGS sequence"/>
</dbReference>
<keyword evidence="6 16" id="KW-0031">Aminopeptidase</keyword>
<dbReference type="AlphaFoldDB" id="A0A1D2VHF4"/>
<comment type="similarity">
    <text evidence="4 12">Belongs to the peptidase M24B family.</text>
</comment>
<evidence type="ECO:0000256" key="8">
    <source>
        <dbReference type="ARBA" id="ARBA00022670"/>
    </source>
</evidence>
<proteinExistence type="inferred from homology"/>
<evidence type="ECO:0000256" key="11">
    <source>
        <dbReference type="ARBA" id="ARBA00023211"/>
    </source>
</evidence>
<dbReference type="InterPro" id="IPR050422">
    <property type="entry name" value="X-Pro_aminopeptidase_P"/>
</dbReference>
<dbReference type="RefSeq" id="XP_020047391.1">
    <property type="nucleotide sequence ID" value="XM_020191774.1"/>
</dbReference>
<dbReference type="InterPro" id="IPR000994">
    <property type="entry name" value="Pept_M24"/>
</dbReference>
<evidence type="ECO:0000259" key="15">
    <source>
        <dbReference type="Pfam" id="PF16188"/>
    </source>
</evidence>
<dbReference type="OrthoDB" id="9995434at2759"/>
<dbReference type="GeneID" id="30965410"/>
<dbReference type="SUPFAM" id="SSF53092">
    <property type="entry name" value="Creatinase/prolidase N-terminal domain"/>
    <property type="match status" value="1"/>
</dbReference>
<keyword evidence="11" id="KW-0464">Manganese</keyword>
<dbReference type="CDD" id="cd01085">
    <property type="entry name" value="APP"/>
    <property type="match status" value="1"/>
</dbReference>
<keyword evidence="8" id="KW-0645">Protease</keyword>
<keyword evidence="17" id="KW-1185">Reference proteome</keyword>
<dbReference type="GO" id="GO:0046872">
    <property type="term" value="F:metal ion binding"/>
    <property type="evidence" value="ECO:0007669"/>
    <property type="project" value="UniProtKB-KW"/>
</dbReference>
<evidence type="ECO:0000256" key="4">
    <source>
        <dbReference type="ARBA" id="ARBA00008766"/>
    </source>
</evidence>
<dbReference type="InterPro" id="IPR001131">
    <property type="entry name" value="Peptidase_M24B_aminopep-P_CS"/>
</dbReference>
<dbReference type="GO" id="GO:0005829">
    <property type="term" value="C:cytosol"/>
    <property type="evidence" value="ECO:0007669"/>
    <property type="project" value="EnsemblFungi"/>
</dbReference>
<evidence type="ECO:0000259" key="14">
    <source>
        <dbReference type="Pfam" id="PF01321"/>
    </source>
</evidence>
<dbReference type="InterPro" id="IPR033740">
    <property type="entry name" value="Pept_M24B"/>
</dbReference>
<dbReference type="Pfam" id="PF16188">
    <property type="entry name" value="Peptidase_M24_C"/>
    <property type="match status" value="1"/>
</dbReference>